<dbReference type="InterPro" id="IPR000315">
    <property type="entry name" value="Znf_B-box"/>
</dbReference>
<feature type="domain" description="B box-type" evidence="8">
    <location>
        <begin position="37"/>
        <end position="78"/>
    </location>
</feature>
<keyword evidence="4" id="KW-0862">Zinc</keyword>
<dbReference type="SMART" id="SM00502">
    <property type="entry name" value="BBC"/>
    <property type="match status" value="1"/>
</dbReference>
<dbReference type="InterPro" id="IPR017907">
    <property type="entry name" value="Znf_RING_CS"/>
</dbReference>
<keyword evidence="6" id="KW-0175">Coiled coil</keyword>
<proteinExistence type="predicted"/>
<evidence type="ECO:0000313" key="9">
    <source>
        <dbReference type="EMBL" id="KAG8447198.1"/>
    </source>
</evidence>
<dbReference type="OrthoDB" id="128536at2759"/>
<feature type="coiled-coil region" evidence="6">
    <location>
        <begin position="93"/>
        <end position="185"/>
    </location>
</feature>
<evidence type="ECO:0000313" key="10">
    <source>
        <dbReference type="Proteomes" id="UP000812440"/>
    </source>
</evidence>
<feature type="domain" description="RING-type" evidence="7">
    <location>
        <begin position="12"/>
        <end position="46"/>
    </location>
</feature>
<dbReference type="GO" id="GO:0008270">
    <property type="term" value="F:zinc ion binding"/>
    <property type="evidence" value="ECO:0007669"/>
    <property type="project" value="UniProtKB-KW"/>
</dbReference>
<dbReference type="Gene3D" id="3.30.160.60">
    <property type="entry name" value="Classic Zinc Finger"/>
    <property type="match status" value="1"/>
</dbReference>
<dbReference type="InterPro" id="IPR027370">
    <property type="entry name" value="Znf-RING_euk"/>
</dbReference>
<dbReference type="PANTHER" id="PTHR25465">
    <property type="entry name" value="B-BOX DOMAIN CONTAINING"/>
    <property type="match status" value="1"/>
</dbReference>
<dbReference type="Pfam" id="PF13445">
    <property type="entry name" value="zf-RING_UBOX"/>
    <property type="match status" value="1"/>
</dbReference>
<dbReference type="AlphaFoldDB" id="A0A8T2JTI7"/>
<dbReference type="SMART" id="SM00336">
    <property type="entry name" value="BBOX"/>
    <property type="match status" value="1"/>
</dbReference>
<evidence type="ECO:0000256" key="4">
    <source>
        <dbReference type="ARBA" id="ARBA00022833"/>
    </source>
</evidence>
<dbReference type="PROSITE" id="PS50089">
    <property type="entry name" value="ZF_RING_2"/>
    <property type="match status" value="1"/>
</dbReference>
<sequence>MASADLRDDLNCPICTDIYTDPVTLPCGHNYCQGCIEKTSECSTHHKILEYYCCEDGACVCVSCCLAGDHRGHKVELLDEASEKKKEKLRNVLDKLTPQREATERKVQRLQENWGEVKRKAASEMERVTVLFRDIREQLKSLEKRVLSEISRQEKHLSLTLTNLIQQLEIRKDELSSNISHIEKLCRRENCIVHE</sequence>
<accession>A0A8T2JTI7</accession>
<dbReference type="PANTHER" id="PTHR25465:SF41">
    <property type="entry name" value="E3 UBIQUITIN-PROTEIN LIGASE RNF135"/>
    <property type="match status" value="1"/>
</dbReference>
<dbReference type="InterPro" id="IPR003649">
    <property type="entry name" value="Bbox_C"/>
</dbReference>
<evidence type="ECO:0000256" key="1">
    <source>
        <dbReference type="ARBA" id="ARBA00022723"/>
    </source>
</evidence>
<evidence type="ECO:0000259" key="8">
    <source>
        <dbReference type="PROSITE" id="PS50119"/>
    </source>
</evidence>
<keyword evidence="2 5" id="KW-0863">Zinc-finger</keyword>
<evidence type="ECO:0000256" key="5">
    <source>
        <dbReference type="PROSITE-ProRule" id="PRU00024"/>
    </source>
</evidence>
<dbReference type="CDD" id="cd19769">
    <property type="entry name" value="Bbox2_TRIM16-like"/>
    <property type="match status" value="1"/>
</dbReference>
<dbReference type="InterPro" id="IPR001841">
    <property type="entry name" value="Znf_RING"/>
</dbReference>
<protein>
    <submittedName>
        <fullName evidence="9">Uncharacterized protein</fullName>
    </submittedName>
</protein>
<dbReference type="Proteomes" id="UP000812440">
    <property type="component" value="Chromosome 8_10"/>
</dbReference>
<dbReference type="SMART" id="SM00184">
    <property type="entry name" value="RING"/>
    <property type="match status" value="1"/>
</dbReference>
<keyword evidence="10" id="KW-1185">Reference proteome</keyword>
<organism evidence="9 10">
    <name type="scientific">Hymenochirus boettgeri</name>
    <name type="common">Congo dwarf clawed frog</name>
    <dbReference type="NCBI Taxonomy" id="247094"/>
    <lineage>
        <taxon>Eukaryota</taxon>
        <taxon>Metazoa</taxon>
        <taxon>Chordata</taxon>
        <taxon>Craniata</taxon>
        <taxon>Vertebrata</taxon>
        <taxon>Euteleostomi</taxon>
        <taxon>Amphibia</taxon>
        <taxon>Batrachia</taxon>
        <taxon>Anura</taxon>
        <taxon>Pipoidea</taxon>
        <taxon>Pipidae</taxon>
        <taxon>Pipinae</taxon>
        <taxon>Hymenochirus</taxon>
    </lineage>
</organism>
<dbReference type="PROSITE" id="PS50119">
    <property type="entry name" value="ZF_BBOX"/>
    <property type="match status" value="1"/>
</dbReference>
<keyword evidence="1" id="KW-0479">Metal-binding</keyword>
<dbReference type="SUPFAM" id="SSF57845">
    <property type="entry name" value="B-box zinc-binding domain"/>
    <property type="match status" value="1"/>
</dbReference>
<evidence type="ECO:0000256" key="6">
    <source>
        <dbReference type="SAM" id="Coils"/>
    </source>
</evidence>
<evidence type="ECO:0000256" key="2">
    <source>
        <dbReference type="ARBA" id="ARBA00022771"/>
    </source>
</evidence>
<dbReference type="PROSITE" id="PS00518">
    <property type="entry name" value="ZF_RING_1"/>
    <property type="match status" value="1"/>
</dbReference>
<comment type="caution">
    <text evidence="9">The sequence shown here is derived from an EMBL/GenBank/DDBJ whole genome shotgun (WGS) entry which is preliminary data.</text>
</comment>
<dbReference type="SUPFAM" id="SSF57850">
    <property type="entry name" value="RING/U-box"/>
    <property type="match status" value="1"/>
</dbReference>
<dbReference type="InterPro" id="IPR051051">
    <property type="entry name" value="E3_ubiq-ligase_TRIM/RNF"/>
</dbReference>
<reference evidence="9" key="1">
    <citation type="thesis" date="2020" institute="ProQuest LLC" country="789 East Eisenhower Parkway, Ann Arbor, MI, USA">
        <title>Comparative Genomics and Chromosome Evolution.</title>
        <authorList>
            <person name="Mudd A.B."/>
        </authorList>
    </citation>
    <scope>NUCLEOTIDE SEQUENCE</scope>
    <source>
        <strain evidence="9">Female2</strain>
        <tissue evidence="9">Blood</tissue>
    </source>
</reference>
<evidence type="ECO:0000256" key="3">
    <source>
        <dbReference type="ARBA" id="ARBA00022786"/>
    </source>
</evidence>
<keyword evidence="3" id="KW-0833">Ubl conjugation pathway</keyword>
<dbReference type="EMBL" id="JAACNH010000003">
    <property type="protein sequence ID" value="KAG8447198.1"/>
    <property type="molecule type" value="Genomic_DNA"/>
</dbReference>
<gene>
    <name evidence="9" type="ORF">GDO86_014604</name>
</gene>
<name>A0A8T2JTI7_9PIPI</name>
<evidence type="ECO:0000259" key="7">
    <source>
        <dbReference type="PROSITE" id="PS50089"/>
    </source>
</evidence>